<protein>
    <submittedName>
        <fullName evidence="2">GNAT family N-acetyltransferase</fullName>
        <ecNumber evidence="2">2.3.1.-</ecNumber>
    </submittedName>
</protein>
<evidence type="ECO:0000259" key="1">
    <source>
        <dbReference type="PROSITE" id="PS51186"/>
    </source>
</evidence>
<proteinExistence type="predicted"/>
<keyword evidence="2" id="KW-0808">Transferase</keyword>
<sequence length="152" mass="15542">MDLALRRLDELLLAALCDAAVAGADPDEVMPPVPGPPGWTARRRSAFLAFHRERSVATAAPVETTWAVLVDGAVAGAARLEPVPGGTEAGLWLVRGQRGRGVGSAVLTMLRHRAAGPLLAETTTGNAAATAVLRRAGAVTAVDGDAVHATLP</sequence>
<name>A0ABU8T956_9PSEU</name>
<organism evidence="2 3">
    <name type="scientific">Pseudonocardia spirodelae</name>
    <dbReference type="NCBI Taxonomy" id="3133431"/>
    <lineage>
        <taxon>Bacteria</taxon>
        <taxon>Bacillati</taxon>
        <taxon>Actinomycetota</taxon>
        <taxon>Actinomycetes</taxon>
        <taxon>Pseudonocardiales</taxon>
        <taxon>Pseudonocardiaceae</taxon>
        <taxon>Pseudonocardia</taxon>
    </lineage>
</organism>
<keyword evidence="3" id="KW-1185">Reference proteome</keyword>
<dbReference type="InterPro" id="IPR000182">
    <property type="entry name" value="GNAT_dom"/>
</dbReference>
<dbReference type="GO" id="GO:0016746">
    <property type="term" value="F:acyltransferase activity"/>
    <property type="evidence" value="ECO:0007669"/>
    <property type="project" value="UniProtKB-KW"/>
</dbReference>
<evidence type="ECO:0000313" key="3">
    <source>
        <dbReference type="Proteomes" id="UP001364211"/>
    </source>
</evidence>
<dbReference type="SUPFAM" id="SSF55729">
    <property type="entry name" value="Acyl-CoA N-acyltransferases (Nat)"/>
    <property type="match status" value="1"/>
</dbReference>
<keyword evidence="2" id="KW-0012">Acyltransferase</keyword>
<dbReference type="PROSITE" id="PS51186">
    <property type="entry name" value="GNAT"/>
    <property type="match status" value="1"/>
</dbReference>
<dbReference type="InterPro" id="IPR016181">
    <property type="entry name" value="Acyl_CoA_acyltransferase"/>
</dbReference>
<dbReference type="RefSeq" id="WP_340291665.1">
    <property type="nucleotide sequence ID" value="NZ_JBBJUP010000012.1"/>
</dbReference>
<dbReference type="Pfam" id="PF00583">
    <property type="entry name" value="Acetyltransf_1"/>
    <property type="match status" value="1"/>
</dbReference>
<reference evidence="2 3" key="1">
    <citation type="submission" date="2024-03" db="EMBL/GenBank/DDBJ databases">
        <title>Draft genome sequence of Pseudonocardia sp. DW16-2.</title>
        <authorList>
            <person name="Duangmal K."/>
        </authorList>
    </citation>
    <scope>NUCLEOTIDE SEQUENCE [LARGE SCALE GENOMIC DNA]</scope>
    <source>
        <strain evidence="2 3">DW16-2</strain>
    </source>
</reference>
<evidence type="ECO:0000313" key="2">
    <source>
        <dbReference type="EMBL" id="MEJ8280485.1"/>
    </source>
</evidence>
<feature type="domain" description="N-acetyltransferase" evidence="1">
    <location>
        <begin position="3"/>
        <end position="152"/>
    </location>
</feature>
<comment type="caution">
    <text evidence="2">The sequence shown here is derived from an EMBL/GenBank/DDBJ whole genome shotgun (WGS) entry which is preliminary data.</text>
</comment>
<dbReference type="EMBL" id="JBBJUP010000012">
    <property type="protein sequence ID" value="MEJ8280485.1"/>
    <property type="molecule type" value="Genomic_DNA"/>
</dbReference>
<dbReference type="Gene3D" id="3.40.630.30">
    <property type="match status" value="1"/>
</dbReference>
<dbReference type="EC" id="2.3.1.-" evidence="2"/>
<dbReference type="Proteomes" id="UP001364211">
    <property type="component" value="Unassembled WGS sequence"/>
</dbReference>
<accession>A0ABU8T956</accession>
<gene>
    <name evidence="2" type="ORF">WJX68_16195</name>
</gene>